<dbReference type="GO" id="GO:0005886">
    <property type="term" value="C:plasma membrane"/>
    <property type="evidence" value="ECO:0007669"/>
    <property type="project" value="UniProtKB-SubCell"/>
</dbReference>
<dbReference type="AlphaFoldDB" id="A0A2P7EHB5"/>
<dbReference type="PROSITE" id="PS50928">
    <property type="entry name" value="ABC_TM1"/>
    <property type="match status" value="1"/>
</dbReference>
<feature type="transmembrane region" description="Helical" evidence="9">
    <location>
        <begin position="29"/>
        <end position="50"/>
    </location>
</feature>
<feature type="transmembrane region" description="Helical" evidence="9">
    <location>
        <begin position="173"/>
        <end position="196"/>
    </location>
</feature>
<dbReference type="Gene3D" id="1.10.3720.10">
    <property type="entry name" value="MetI-like"/>
    <property type="match status" value="1"/>
</dbReference>
<reference evidence="13" key="1">
    <citation type="submission" date="2018-03" db="EMBL/GenBank/DDBJ databases">
        <title>Ecological and genomic features of two cosmopolitan and abundant freshwater picocyanobacteria.</title>
        <authorList>
            <person name="Cabello-Yeves P.J."/>
            <person name="Picazo A."/>
            <person name="Camacho A."/>
            <person name="Callieri C."/>
            <person name="Rosselli R."/>
            <person name="Roda-Garcia J."/>
            <person name="Coutinho F.H."/>
            <person name="Rodriguez-Valera F."/>
        </authorList>
    </citation>
    <scope>NUCLEOTIDE SEQUENCE [LARGE SCALE GENOMIC DNA]</scope>
    <source>
        <strain evidence="13">Tous</strain>
    </source>
</reference>
<evidence type="ECO:0000256" key="2">
    <source>
        <dbReference type="ARBA" id="ARBA00007069"/>
    </source>
</evidence>
<keyword evidence="6 9" id="KW-0812">Transmembrane</keyword>
<keyword evidence="8 9" id="KW-0472">Membrane</keyword>
<gene>
    <name evidence="12" type="primary">pstC</name>
    <name evidence="12" type="ORF">C7K08_01945</name>
</gene>
<dbReference type="EMBL" id="PXVC01000004">
    <property type="protein sequence ID" value="PSI02612.1"/>
    <property type="molecule type" value="Genomic_DNA"/>
</dbReference>
<comment type="caution">
    <text evidence="12">The sequence shown here is derived from an EMBL/GenBank/DDBJ whole genome shotgun (WGS) entry which is preliminary data.</text>
</comment>
<evidence type="ECO:0000256" key="9">
    <source>
        <dbReference type="RuleBase" id="RU363032"/>
    </source>
</evidence>
<dbReference type="GO" id="GO:0006817">
    <property type="term" value="P:phosphate ion transport"/>
    <property type="evidence" value="ECO:0007669"/>
    <property type="project" value="UniProtKB-KW"/>
</dbReference>
<feature type="transmembrane region" description="Helical" evidence="9">
    <location>
        <begin position="287"/>
        <end position="310"/>
    </location>
</feature>
<proteinExistence type="inferred from homology"/>
<evidence type="ECO:0000259" key="11">
    <source>
        <dbReference type="PROSITE" id="PS50928"/>
    </source>
</evidence>
<dbReference type="NCBIfam" id="TIGR02138">
    <property type="entry name" value="phosphate_pstC"/>
    <property type="match status" value="1"/>
</dbReference>
<keyword evidence="13" id="KW-1185">Reference proteome</keyword>
<keyword evidence="4 10" id="KW-1003">Cell membrane</keyword>
<dbReference type="PANTHER" id="PTHR30425:SF1">
    <property type="entry name" value="PHOSPHATE TRANSPORT SYSTEM PERMEASE PROTEIN PSTC"/>
    <property type="match status" value="1"/>
</dbReference>
<evidence type="ECO:0000256" key="5">
    <source>
        <dbReference type="ARBA" id="ARBA00022592"/>
    </source>
</evidence>
<feature type="transmembrane region" description="Helical" evidence="9">
    <location>
        <begin position="119"/>
        <end position="143"/>
    </location>
</feature>
<dbReference type="GO" id="GO:0005315">
    <property type="term" value="F:phosphate transmembrane transporter activity"/>
    <property type="evidence" value="ECO:0007669"/>
    <property type="project" value="InterPro"/>
</dbReference>
<evidence type="ECO:0000256" key="1">
    <source>
        <dbReference type="ARBA" id="ARBA00004651"/>
    </source>
</evidence>
<evidence type="ECO:0000256" key="7">
    <source>
        <dbReference type="ARBA" id="ARBA00022989"/>
    </source>
</evidence>
<evidence type="ECO:0000256" key="10">
    <source>
        <dbReference type="RuleBase" id="RU363054"/>
    </source>
</evidence>
<feature type="transmembrane region" description="Helical" evidence="9">
    <location>
        <begin position="217"/>
        <end position="238"/>
    </location>
</feature>
<dbReference type="InterPro" id="IPR035906">
    <property type="entry name" value="MetI-like_sf"/>
</dbReference>
<dbReference type="Pfam" id="PF00528">
    <property type="entry name" value="BPD_transp_1"/>
    <property type="match status" value="1"/>
</dbReference>
<protein>
    <recommendedName>
        <fullName evidence="10">Phosphate transport system permease protein</fullName>
    </recommendedName>
</protein>
<keyword evidence="7 9" id="KW-1133">Transmembrane helix</keyword>
<dbReference type="InterPro" id="IPR000515">
    <property type="entry name" value="MetI-like"/>
</dbReference>
<dbReference type="InterPro" id="IPR011864">
    <property type="entry name" value="Phosphate_PstC"/>
</dbReference>
<dbReference type="STRING" id="1910958.BTM30_00575"/>
<sequence length="318" mass="34483">MEATRRDLLYTLRHRPASDKLLDNGFRSLVTALAALVGIILFGIFLVVFWEAREAIKLFGINFLTSTTWNPVEEKFGAFTAIYGTILTSVLALVLAVPLGVGTAIFLTENFIALKYRTIISNMVELLAAIPSVVLGLWAIFVLEPSIRPVLNLIHNNLGFIPFFSTPANGPGFMPAVLILVVMLLPIITAISRDCLNQVPPDLRQAAYGIGATRWTAIFQVLLPAAISGIIGGIMLALGRAMGETMAVTMIIGNSTSFNLSWFAPGNTIAALLANQFGEADGVQVSALMYAALVLMIITFIVNVLAQWIVKRLSLKYE</sequence>
<comment type="similarity">
    <text evidence="2 10">Belongs to the binding-protein-dependent transport system permease family. CysTW subfamily.</text>
</comment>
<organism evidence="12 13">
    <name type="scientific">Synechococcus lacustris str. Tous</name>
    <dbReference type="NCBI Taxonomy" id="1910958"/>
    <lineage>
        <taxon>Bacteria</taxon>
        <taxon>Bacillati</taxon>
        <taxon>Cyanobacteriota</taxon>
        <taxon>Cyanophyceae</taxon>
        <taxon>Synechococcales</taxon>
        <taxon>Synechococcaceae</taxon>
        <taxon>Synechococcus</taxon>
    </lineage>
</organism>
<evidence type="ECO:0000256" key="4">
    <source>
        <dbReference type="ARBA" id="ARBA00022475"/>
    </source>
</evidence>
<dbReference type="PANTHER" id="PTHR30425">
    <property type="entry name" value="PHOSPHATE TRANSPORT SYSTEM PERMEASE PROTEIN PST"/>
    <property type="match status" value="1"/>
</dbReference>
<feature type="transmembrane region" description="Helical" evidence="9">
    <location>
        <begin position="81"/>
        <end position="107"/>
    </location>
</feature>
<dbReference type="CDD" id="cd06261">
    <property type="entry name" value="TM_PBP2"/>
    <property type="match status" value="1"/>
</dbReference>
<dbReference type="SUPFAM" id="SSF161098">
    <property type="entry name" value="MetI-like"/>
    <property type="match status" value="1"/>
</dbReference>
<dbReference type="RefSeq" id="WP_106498963.1">
    <property type="nucleotide sequence ID" value="NZ_PXVC01000004.1"/>
</dbReference>
<dbReference type="InterPro" id="IPR051124">
    <property type="entry name" value="Phosphate_Transport_Permease"/>
</dbReference>
<keyword evidence="3 9" id="KW-0813">Transport</keyword>
<comment type="subcellular location">
    <subcellularLocation>
        <location evidence="1 9">Cell membrane</location>
        <topology evidence="1 9">Multi-pass membrane protein</topology>
    </subcellularLocation>
</comment>
<evidence type="ECO:0000313" key="12">
    <source>
        <dbReference type="EMBL" id="PSI02612.1"/>
    </source>
</evidence>
<feature type="domain" description="ABC transmembrane type-1" evidence="11">
    <location>
        <begin position="82"/>
        <end position="306"/>
    </location>
</feature>
<evidence type="ECO:0000313" key="13">
    <source>
        <dbReference type="Proteomes" id="UP000240206"/>
    </source>
</evidence>
<accession>A0A2P7EHB5</accession>
<name>A0A2P7EHB5_9SYNE</name>
<comment type="function">
    <text evidence="10">Part of the binding-protein-dependent transport system for phosphate; probably responsible for the translocation of the substrate across the membrane.</text>
</comment>
<dbReference type="Proteomes" id="UP000240206">
    <property type="component" value="Unassembled WGS sequence"/>
</dbReference>
<evidence type="ECO:0000256" key="3">
    <source>
        <dbReference type="ARBA" id="ARBA00022448"/>
    </source>
</evidence>
<evidence type="ECO:0000256" key="6">
    <source>
        <dbReference type="ARBA" id="ARBA00022692"/>
    </source>
</evidence>
<evidence type="ECO:0000256" key="8">
    <source>
        <dbReference type="ARBA" id="ARBA00023136"/>
    </source>
</evidence>
<keyword evidence="5 10" id="KW-0592">Phosphate transport</keyword>